<evidence type="ECO:0000256" key="2">
    <source>
        <dbReference type="ARBA" id="ARBA00022448"/>
    </source>
</evidence>
<accession>A0A9X1LTR0</accession>
<organism evidence="10 11">
    <name type="scientific">Microbacterium allomyrinae</name>
    <dbReference type="NCBI Taxonomy" id="2830666"/>
    <lineage>
        <taxon>Bacteria</taxon>
        <taxon>Bacillati</taxon>
        <taxon>Actinomycetota</taxon>
        <taxon>Actinomycetes</taxon>
        <taxon>Micrococcales</taxon>
        <taxon>Microbacteriaceae</taxon>
        <taxon>Microbacterium</taxon>
    </lineage>
</organism>
<sequence length="346" mass="34948">MALNGENTDSMVQATAEPPATAVVRVRPTASPTALGRIRSFAIHNALWFGLAGLVLAMCIASPTFRSLVNLQNVLSQNAVIGVVACGMLVVMISGGFDMSVGASGGLIVVTVAFLSGVIGIVPAILAGIVIGLIVGVLNGLIVAKLGINSFISTLAVGSVITGVTLVLTNAAPAQGDIGFLTGIAFGKIMGVPWLFVIFLSFAAITHLTLRRTKLGHWIFATGANASASYLSGVPTSLVRVAAFTFGGLAVAIAAVMLLSQSAVGQPSAGTAWPLNAIAICVIGGTSLSGGVGRVSNVIAAALILGVVSNALNQLGISPYWQPAVSGLVILIAVIVDRTTSGRQLR</sequence>
<dbReference type="GO" id="GO:0005886">
    <property type="term" value="C:plasma membrane"/>
    <property type="evidence" value="ECO:0007669"/>
    <property type="project" value="UniProtKB-SubCell"/>
</dbReference>
<feature type="transmembrane region" description="Helical" evidence="9">
    <location>
        <begin position="46"/>
        <end position="69"/>
    </location>
</feature>
<dbReference type="InterPro" id="IPR001851">
    <property type="entry name" value="ABC_transp_permease"/>
</dbReference>
<keyword evidence="6 9" id="KW-1133">Transmembrane helix</keyword>
<reference evidence="10" key="1">
    <citation type="submission" date="2021-04" db="EMBL/GenBank/DDBJ databases">
        <title>Microbacterium tenobrionis sp. nov. and Microbacterium allomyrinae sp. nov., isolated from larvae of Tenobrio molitor and Allomyrina dichotoma, respectively.</title>
        <authorList>
            <person name="Lee S.D."/>
        </authorList>
    </citation>
    <scope>NUCLEOTIDE SEQUENCE</scope>
    <source>
        <strain evidence="10">BWT-G7</strain>
    </source>
</reference>
<dbReference type="Pfam" id="PF02653">
    <property type="entry name" value="BPD_transp_2"/>
    <property type="match status" value="1"/>
</dbReference>
<evidence type="ECO:0000256" key="3">
    <source>
        <dbReference type="ARBA" id="ARBA00022475"/>
    </source>
</evidence>
<comment type="caution">
    <text evidence="10">The sequence shown here is derived from an EMBL/GenBank/DDBJ whole genome shotgun (WGS) entry which is preliminary data.</text>
</comment>
<feature type="transmembrane region" description="Helical" evidence="9">
    <location>
        <begin position="178"/>
        <end position="205"/>
    </location>
</feature>
<evidence type="ECO:0000256" key="9">
    <source>
        <dbReference type="SAM" id="Phobius"/>
    </source>
</evidence>
<dbReference type="RefSeq" id="WP_229383430.1">
    <property type="nucleotide sequence ID" value="NZ_JAGTTN010000001.1"/>
</dbReference>
<comment type="subcellular location">
    <subcellularLocation>
        <location evidence="1">Cell membrane</location>
        <topology evidence="1">Multi-pass membrane protein</topology>
    </subcellularLocation>
</comment>
<dbReference type="GO" id="GO:0022857">
    <property type="term" value="F:transmembrane transporter activity"/>
    <property type="evidence" value="ECO:0007669"/>
    <property type="project" value="InterPro"/>
</dbReference>
<evidence type="ECO:0000256" key="7">
    <source>
        <dbReference type="ARBA" id="ARBA00023136"/>
    </source>
</evidence>
<dbReference type="Proteomes" id="UP001139354">
    <property type="component" value="Unassembled WGS sequence"/>
</dbReference>
<evidence type="ECO:0000256" key="8">
    <source>
        <dbReference type="ARBA" id="ARBA00039381"/>
    </source>
</evidence>
<evidence type="ECO:0000256" key="6">
    <source>
        <dbReference type="ARBA" id="ARBA00022989"/>
    </source>
</evidence>
<feature type="transmembrane region" description="Helical" evidence="9">
    <location>
        <begin position="75"/>
        <end position="94"/>
    </location>
</feature>
<feature type="transmembrane region" description="Helical" evidence="9">
    <location>
        <begin position="238"/>
        <end position="259"/>
    </location>
</feature>
<dbReference type="PANTHER" id="PTHR32196">
    <property type="entry name" value="ABC TRANSPORTER PERMEASE PROTEIN YPHD-RELATED-RELATED"/>
    <property type="match status" value="1"/>
</dbReference>
<keyword evidence="3" id="KW-1003">Cell membrane</keyword>
<evidence type="ECO:0000256" key="4">
    <source>
        <dbReference type="ARBA" id="ARBA00022519"/>
    </source>
</evidence>
<keyword evidence="2" id="KW-0813">Transport</keyword>
<evidence type="ECO:0000256" key="5">
    <source>
        <dbReference type="ARBA" id="ARBA00022692"/>
    </source>
</evidence>
<keyword evidence="7 9" id="KW-0472">Membrane</keyword>
<dbReference type="EMBL" id="JAGTTN010000001">
    <property type="protein sequence ID" value="MCC2031551.1"/>
    <property type="molecule type" value="Genomic_DNA"/>
</dbReference>
<dbReference type="PANTHER" id="PTHR32196:SF71">
    <property type="entry name" value="AUTOINDUCER 2 IMPORT SYSTEM PERMEASE PROTEIN LSRD"/>
    <property type="match status" value="1"/>
</dbReference>
<keyword evidence="5 9" id="KW-0812">Transmembrane</keyword>
<feature type="transmembrane region" description="Helical" evidence="9">
    <location>
        <begin position="125"/>
        <end position="144"/>
    </location>
</feature>
<dbReference type="AlphaFoldDB" id="A0A9X1LTR0"/>
<name>A0A9X1LTR0_9MICO</name>
<feature type="transmembrane region" description="Helical" evidence="9">
    <location>
        <begin position="295"/>
        <end position="313"/>
    </location>
</feature>
<dbReference type="CDD" id="cd06579">
    <property type="entry name" value="TM_PBP1_transp_AraH_like"/>
    <property type="match status" value="1"/>
</dbReference>
<gene>
    <name evidence="10" type="ORF">KEC57_05060</name>
</gene>
<feature type="transmembrane region" description="Helical" evidence="9">
    <location>
        <begin position="271"/>
        <end position="288"/>
    </location>
</feature>
<feature type="transmembrane region" description="Helical" evidence="9">
    <location>
        <begin position="319"/>
        <end position="336"/>
    </location>
</feature>
<keyword evidence="4" id="KW-0997">Cell inner membrane</keyword>
<evidence type="ECO:0000313" key="11">
    <source>
        <dbReference type="Proteomes" id="UP001139354"/>
    </source>
</evidence>
<keyword evidence="11" id="KW-1185">Reference proteome</keyword>
<evidence type="ECO:0000313" key="10">
    <source>
        <dbReference type="EMBL" id="MCC2031551.1"/>
    </source>
</evidence>
<feature type="transmembrane region" description="Helical" evidence="9">
    <location>
        <begin position="151"/>
        <end position="172"/>
    </location>
</feature>
<proteinExistence type="predicted"/>
<protein>
    <recommendedName>
        <fullName evidence="8">Autoinducer 2 import system permease protein LsrD</fullName>
    </recommendedName>
</protein>
<evidence type="ECO:0000256" key="1">
    <source>
        <dbReference type="ARBA" id="ARBA00004651"/>
    </source>
</evidence>